<organism evidence="2 3">
    <name type="scientific">Candidatus Dechloromonas phosphorivorans</name>
    <dbReference type="NCBI Taxonomy" id="2899244"/>
    <lineage>
        <taxon>Bacteria</taxon>
        <taxon>Pseudomonadati</taxon>
        <taxon>Pseudomonadota</taxon>
        <taxon>Betaproteobacteria</taxon>
        <taxon>Rhodocyclales</taxon>
        <taxon>Azonexaceae</taxon>
        <taxon>Dechloromonas</taxon>
    </lineage>
</organism>
<name>A0A935K0H0_9RHOO</name>
<accession>A0A935K0H0</accession>
<dbReference type="EMBL" id="JADJMS010000027">
    <property type="protein sequence ID" value="MBK7415899.1"/>
    <property type="molecule type" value="Genomic_DNA"/>
</dbReference>
<dbReference type="AlphaFoldDB" id="A0A935K0H0"/>
<dbReference type="Proteomes" id="UP000739411">
    <property type="component" value="Unassembled WGS sequence"/>
</dbReference>
<evidence type="ECO:0000313" key="3">
    <source>
        <dbReference type="Proteomes" id="UP000739411"/>
    </source>
</evidence>
<proteinExistence type="predicted"/>
<feature type="domain" description="Hemerythrin-like" evidence="1">
    <location>
        <begin position="10"/>
        <end position="121"/>
    </location>
</feature>
<evidence type="ECO:0000259" key="1">
    <source>
        <dbReference type="Pfam" id="PF01814"/>
    </source>
</evidence>
<protein>
    <submittedName>
        <fullName evidence="2">Hemerythrin domain-containing protein</fullName>
    </submittedName>
</protein>
<dbReference type="Gene3D" id="1.20.120.520">
    <property type="entry name" value="nmb1532 protein domain like"/>
    <property type="match status" value="1"/>
</dbReference>
<gene>
    <name evidence="2" type="ORF">IPJ38_13040</name>
</gene>
<dbReference type="Pfam" id="PF01814">
    <property type="entry name" value="Hemerythrin"/>
    <property type="match status" value="1"/>
</dbReference>
<evidence type="ECO:0000313" key="2">
    <source>
        <dbReference type="EMBL" id="MBK7415899.1"/>
    </source>
</evidence>
<sequence length="130" mass="14854">MKRHADLLQLSREHHTALKLARLARFASDAGNPEAIAQAARTITSKFAEEIEAHFLAEEQVVLPALLAHGANELVNRTLEEHKILRALNQQLQQADGPILAHFGQMLYDHVRFEERELFERAQELLYSEH</sequence>
<comment type="caution">
    <text evidence="2">The sequence shown here is derived from an EMBL/GenBank/DDBJ whole genome shotgun (WGS) entry which is preliminary data.</text>
</comment>
<reference evidence="2 3" key="1">
    <citation type="submission" date="2020-10" db="EMBL/GenBank/DDBJ databases">
        <title>Connecting structure to function with the recovery of over 1000 high-quality activated sludge metagenome-assembled genomes encoding full-length rRNA genes using long-read sequencing.</title>
        <authorList>
            <person name="Singleton C.M."/>
            <person name="Petriglieri F."/>
            <person name="Kristensen J.M."/>
            <person name="Kirkegaard R.H."/>
            <person name="Michaelsen T.Y."/>
            <person name="Andersen M.H."/>
            <person name="Karst S.M."/>
            <person name="Dueholm M.S."/>
            <person name="Nielsen P.H."/>
            <person name="Albertsen M."/>
        </authorList>
    </citation>
    <scope>NUCLEOTIDE SEQUENCE [LARGE SCALE GENOMIC DNA]</scope>
    <source>
        <strain evidence="2">EsbW_18-Q3-R4-48_BATAC.463</strain>
    </source>
</reference>
<dbReference type="InterPro" id="IPR012312">
    <property type="entry name" value="Hemerythrin-like"/>
</dbReference>